<dbReference type="EMBL" id="WJQU01000004">
    <property type="protein sequence ID" value="KAJ6636002.1"/>
    <property type="molecule type" value="Genomic_DNA"/>
</dbReference>
<keyword evidence="2" id="KW-1185">Reference proteome</keyword>
<dbReference type="AlphaFoldDB" id="A0A9Q0MQ85"/>
<sequence length="42" mass="4774">MAQLGKLSQVYKATTLVMDKQILPFIPSKFHVFWHGPTAKKS</sequence>
<dbReference type="Proteomes" id="UP001151699">
    <property type="component" value="Chromosome C"/>
</dbReference>
<protein>
    <submittedName>
        <fullName evidence="1">Uncharacterized protein</fullName>
    </submittedName>
</protein>
<comment type="caution">
    <text evidence="1">The sequence shown here is derived from an EMBL/GenBank/DDBJ whole genome shotgun (WGS) entry which is preliminary data.</text>
</comment>
<name>A0A9Q0MQ85_9DIPT</name>
<proteinExistence type="predicted"/>
<gene>
    <name evidence="1" type="ORF">Bhyg_14588</name>
</gene>
<accession>A0A9Q0MQ85</accession>
<evidence type="ECO:0000313" key="1">
    <source>
        <dbReference type="EMBL" id="KAJ6636002.1"/>
    </source>
</evidence>
<evidence type="ECO:0000313" key="2">
    <source>
        <dbReference type="Proteomes" id="UP001151699"/>
    </source>
</evidence>
<organism evidence="1 2">
    <name type="scientific">Pseudolycoriella hygida</name>
    <dbReference type="NCBI Taxonomy" id="35572"/>
    <lineage>
        <taxon>Eukaryota</taxon>
        <taxon>Metazoa</taxon>
        <taxon>Ecdysozoa</taxon>
        <taxon>Arthropoda</taxon>
        <taxon>Hexapoda</taxon>
        <taxon>Insecta</taxon>
        <taxon>Pterygota</taxon>
        <taxon>Neoptera</taxon>
        <taxon>Endopterygota</taxon>
        <taxon>Diptera</taxon>
        <taxon>Nematocera</taxon>
        <taxon>Sciaroidea</taxon>
        <taxon>Sciaridae</taxon>
        <taxon>Pseudolycoriella</taxon>
    </lineage>
</organism>
<reference evidence="1" key="1">
    <citation type="submission" date="2022-07" db="EMBL/GenBank/DDBJ databases">
        <authorList>
            <person name="Trinca V."/>
            <person name="Uliana J.V.C."/>
            <person name="Torres T.T."/>
            <person name="Ward R.J."/>
            <person name="Monesi N."/>
        </authorList>
    </citation>
    <scope>NUCLEOTIDE SEQUENCE</scope>
    <source>
        <strain evidence="1">HSMRA1968</strain>
        <tissue evidence="1">Whole embryos</tissue>
    </source>
</reference>